<keyword evidence="2" id="KW-0862">Zinc</keyword>
<dbReference type="GO" id="GO:0044233">
    <property type="term" value="C:mitochondria-associated endoplasmic reticulum membrane contact site"/>
    <property type="evidence" value="ECO:0007669"/>
    <property type="project" value="InterPro"/>
</dbReference>
<dbReference type="PROSITE" id="PS50081">
    <property type="entry name" value="ZF_DAG_PE_2"/>
    <property type="match status" value="1"/>
</dbReference>
<proteinExistence type="predicted"/>
<keyword evidence="1" id="KW-0479">Metal-binding</keyword>
<keyword evidence="5" id="KW-1185">Reference proteome</keyword>
<dbReference type="Proteomes" id="UP000276991">
    <property type="component" value="Unassembled WGS sequence"/>
</dbReference>
<dbReference type="PROSITE" id="PS00479">
    <property type="entry name" value="ZF_DAG_PE_1"/>
    <property type="match status" value="1"/>
</dbReference>
<evidence type="ECO:0000259" key="3">
    <source>
        <dbReference type="PROSITE" id="PS50081"/>
    </source>
</evidence>
<dbReference type="PANTHER" id="PTHR21519">
    <property type="entry name" value="PDZ DOMAIN-CONTAINING PROTEIN 8"/>
    <property type="match status" value="1"/>
</dbReference>
<dbReference type="InterPro" id="IPR046349">
    <property type="entry name" value="C1-like_sf"/>
</dbReference>
<protein>
    <recommendedName>
        <fullName evidence="3">Phorbol-ester/DAG-type domain-containing protein</fullName>
    </recommendedName>
</protein>
<dbReference type="Gene3D" id="3.30.60.20">
    <property type="match status" value="1"/>
</dbReference>
<dbReference type="STRING" id="6277.A0A498SS89"/>
<dbReference type="InterPro" id="IPR039275">
    <property type="entry name" value="PDZD8"/>
</dbReference>
<gene>
    <name evidence="4" type="ORF">NAV_LOCUS8823</name>
</gene>
<evidence type="ECO:0000313" key="4">
    <source>
        <dbReference type="EMBL" id="VBB34032.1"/>
    </source>
</evidence>
<accession>A0A498SS89</accession>
<dbReference type="GO" id="GO:1990456">
    <property type="term" value="P:mitochondrion-endoplasmic reticulum membrane tethering"/>
    <property type="evidence" value="ECO:0007669"/>
    <property type="project" value="InterPro"/>
</dbReference>
<dbReference type="OrthoDB" id="10004596at2759"/>
<name>A0A498SS89_ACAVI</name>
<dbReference type="GO" id="GO:0051560">
    <property type="term" value="P:mitochondrial calcium ion homeostasis"/>
    <property type="evidence" value="ECO:0007669"/>
    <property type="project" value="InterPro"/>
</dbReference>
<evidence type="ECO:0000313" key="5">
    <source>
        <dbReference type="Proteomes" id="UP000276991"/>
    </source>
</evidence>
<feature type="domain" description="Phorbol-ester/DAG-type" evidence="3">
    <location>
        <begin position="173"/>
        <end position="221"/>
    </location>
</feature>
<evidence type="ECO:0000256" key="2">
    <source>
        <dbReference type="ARBA" id="ARBA00022833"/>
    </source>
</evidence>
<reference evidence="4 5" key="1">
    <citation type="submission" date="2018-08" db="EMBL/GenBank/DDBJ databases">
        <authorList>
            <person name="Laetsch R D."/>
            <person name="Stevens L."/>
            <person name="Kumar S."/>
            <person name="Blaxter L. M."/>
        </authorList>
    </citation>
    <scope>NUCLEOTIDE SEQUENCE [LARGE SCALE GENOMIC DNA]</scope>
</reference>
<evidence type="ECO:0000256" key="1">
    <source>
        <dbReference type="ARBA" id="ARBA00022723"/>
    </source>
</evidence>
<organism evidence="4 5">
    <name type="scientific">Acanthocheilonema viteae</name>
    <name type="common">Filarial nematode worm</name>
    <name type="synonym">Dipetalonema viteae</name>
    <dbReference type="NCBI Taxonomy" id="6277"/>
    <lineage>
        <taxon>Eukaryota</taxon>
        <taxon>Metazoa</taxon>
        <taxon>Ecdysozoa</taxon>
        <taxon>Nematoda</taxon>
        <taxon>Chromadorea</taxon>
        <taxon>Rhabditida</taxon>
        <taxon>Spirurina</taxon>
        <taxon>Spiruromorpha</taxon>
        <taxon>Filarioidea</taxon>
        <taxon>Onchocercidae</taxon>
        <taxon>Acanthocheilonema</taxon>
    </lineage>
</organism>
<dbReference type="SUPFAM" id="SSF57889">
    <property type="entry name" value="Cysteine-rich domain"/>
    <property type="match status" value="1"/>
</dbReference>
<dbReference type="GO" id="GO:0005739">
    <property type="term" value="C:mitochondrion"/>
    <property type="evidence" value="ECO:0007669"/>
    <property type="project" value="GOC"/>
</dbReference>
<dbReference type="SMART" id="SM00109">
    <property type="entry name" value="C1"/>
    <property type="match status" value="1"/>
</dbReference>
<dbReference type="GO" id="GO:0046872">
    <property type="term" value="F:metal ion binding"/>
    <property type="evidence" value="ECO:0007669"/>
    <property type="project" value="UniProtKB-KW"/>
</dbReference>
<dbReference type="PANTHER" id="PTHR21519:SF1">
    <property type="entry name" value="PDZ DOMAIN-CONTAINING PROTEIN 8"/>
    <property type="match status" value="1"/>
</dbReference>
<dbReference type="AlphaFoldDB" id="A0A498SS89"/>
<dbReference type="InterPro" id="IPR002219">
    <property type="entry name" value="PKC_DAG/PE"/>
</dbReference>
<sequence length="446" mass="50676">MCIALNNKTVLVMDVLWNQSLHIELSADTCKYLNVIVRARPLTIKTTDVTVLQDSHVEKDGSQMLGYTSIYIPQVLDDCQLTLSNCHQELFTLRPPFWTAARRPLTRKAAEESRRAGFDERLCYGDIILRFRYFPSGLPADVQNRSNVESAGCVKDVTQINRKNTFGTSSETKHNFETILLRGTTICAVCQGKVWLKMASHCTGCLLVCHNKCLPKVETSCSRHPPIDDSTYEVSVLSGHRSNRFRIREPEERVLSRRRRIAVKVSERLSSTWKSVGRKRESFHQLKEKKGTIEQEAPIIQIRTDDVIPVEKAIPDVFSMLKLSENLNQMMYQPGNAYNEQMINAAKMEKIRNIIHQTTVERLNVMKNMKDAQNPGSLNFAILEDRLQALAVLMLHYCAALRNCVDLEENCKCQYQNENLADAEQDSPITNAFSRAEESGGISGEF</sequence>
<dbReference type="EMBL" id="UPTC01002961">
    <property type="protein sequence ID" value="VBB34032.1"/>
    <property type="molecule type" value="Genomic_DNA"/>
</dbReference>